<evidence type="ECO:0000256" key="5">
    <source>
        <dbReference type="ARBA" id="ARBA00022737"/>
    </source>
</evidence>
<keyword evidence="3 12" id="KW-0812">Transmembrane</keyword>
<evidence type="ECO:0000256" key="12">
    <source>
        <dbReference type="SAM" id="Phobius"/>
    </source>
</evidence>
<dbReference type="Proteomes" id="UP000472276">
    <property type="component" value="Unassembled WGS sequence"/>
</dbReference>
<dbReference type="AlphaFoldDB" id="A0A668TKK6"/>
<protein>
    <recommendedName>
        <fullName evidence="13">Ig-like domain-containing protein</fullName>
    </recommendedName>
</protein>
<dbReference type="Gene3D" id="2.60.40.10">
    <property type="entry name" value="Immunoglobulins"/>
    <property type="match status" value="8"/>
</dbReference>
<feature type="domain" description="Ig-like" evidence="13">
    <location>
        <begin position="694"/>
        <end position="788"/>
    </location>
</feature>
<proteinExistence type="inferred from homology"/>
<evidence type="ECO:0000256" key="6">
    <source>
        <dbReference type="ARBA" id="ARBA00022889"/>
    </source>
</evidence>
<dbReference type="PROSITE" id="PS50835">
    <property type="entry name" value="IG_LIKE"/>
    <property type="match status" value="4"/>
</dbReference>
<dbReference type="PANTHER" id="PTHR13771:SF9">
    <property type="entry name" value="INTERCELLULAR ADHESION MOLECULE 5"/>
    <property type="match status" value="1"/>
</dbReference>
<comment type="similarity">
    <text evidence="2">Belongs to the immunoglobulin superfamily. ICAM family.</text>
</comment>
<organism evidence="14 15">
    <name type="scientific">Oreochromis aureus</name>
    <name type="common">Israeli tilapia</name>
    <name type="synonym">Chromis aureus</name>
    <dbReference type="NCBI Taxonomy" id="47969"/>
    <lineage>
        <taxon>Eukaryota</taxon>
        <taxon>Metazoa</taxon>
        <taxon>Chordata</taxon>
        <taxon>Craniata</taxon>
        <taxon>Vertebrata</taxon>
        <taxon>Euteleostomi</taxon>
        <taxon>Actinopterygii</taxon>
        <taxon>Neopterygii</taxon>
        <taxon>Teleostei</taxon>
        <taxon>Neoteleostei</taxon>
        <taxon>Acanthomorphata</taxon>
        <taxon>Ovalentaria</taxon>
        <taxon>Cichlomorphae</taxon>
        <taxon>Cichliformes</taxon>
        <taxon>Cichlidae</taxon>
        <taxon>African cichlids</taxon>
        <taxon>Pseudocrenilabrinae</taxon>
        <taxon>Oreochromini</taxon>
        <taxon>Oreochromis</taxon>
    </lineage>
</organism>
<evidence type="ECO:0000256" key="9">
    <source>
        <dbReference type="ARBA" id="ARBA00023157"/>
    </source>
</evidence>
<evidence type="ECO:0000256" key="11">
    <source>
        <dbReference type="ARBA" id="ARBA00023319"/>
    </source>
</evidence>
<dbReference type="InterPro" id="IPR003987">
    <property type="entry name" value="ICAM_VCAM_N"/>
</dbReference>
<evidence type="ECO:0000256" key="7">
    <source>
        <dbReference type="ARBA" id="ARBA00022989"/>
    </source>
</evidence>
<keyword evidence="4" id="KW-0732">Signal</keyword>
<evidence type="ECO:0000256" key="3">
    <source>
        <dbReference type="ARBA" id="ARBA00022692"/>
    </source>
</evidence>
<keyword evidence="7 12" id="KW-1133">Transmembrane helix</keyword>
<dbReference type="InterPro" id="IPR007110">
    <property type="entry name" value="Ig-like_dom"/>
</dbReference>
<dbReference type="SUPFAM" id="SSF48726">
    <property type="entry name" value="Immunoglobulin"/>
    <property type="match status" value="6"/>
</dbReference>
<feature type="domain" description="Ig-like" evidence="13">
    <location>
        <begin position="500"/>
        <end position="597"/>
    </location>
</feature>
<evidence type="ECO:0000259" key="13">
    <source>
        <dbReference type="PROSITE" id="PS50835"/>
    </source>
</evidence>
<dbReference type="GO" id="GO:0016020">
    <property type="term" value="C:membrane"/>
    <property type="evidence" value="ECO:0007669"/>
    <property type="project" value="UniProtKB-SubCell"/>
</dbReference>
<accession>A0A668TKK6</accession>
<reference evidence="14" key="2">
    <citation type="submission" date="2025-09" db="UniProtKB">
        <authorList>
            <consortium name="Ensembl"/>
        </authorList>
    </citation>
    <scope>IDENTIFICATION</scope>
</reference>
<reference evidence="14" key="1">
    <citation type="submission" date="2025-08" db="UniProtKB">
        <authorList>
            <consortium name="Ensembl"/>
        </authorList>
    </citation>
    <scope>IDENTIFICATION</scope>
</reference>
<comment type="subcellular location">
    <subcellularLocation>
        <location evidence="1">Membrane</location>
        <topology evidence="1">Single-pass type I membrane protein</topology>
    </subcellularLocation>
</comment>
<dbReference type="InterPro" id="IPR047012">
    <property type="entry name" value="ICAM_VCAM"/>
</dbReference>
<keyword evidence="6" id="KW-0130">Cell adhesion</keyword>
<evidence type="ECO:0000313" key="15">
    <source>
        <dbReference type="Proteomes" id="UP000472276"/>
    </source>
</evidence>
<keyword evidence="5" id="KW-0677">Repeat</keyword>
<dbReference type="PANTHER" id="PTHR13771">
    <property type="entry name" value="INTERCELLULAR ADHESION MOLECULE"/>
    <property type="match status" value="1"/>
</dbReference>
<dbReference type="GO" id="GO:0005178">
    <property type="term" value="F:integrin binding"/>
    <property type="evidence" value="ECO:0007669"/>
    <property type="project" value="InterPro"/>
</dbReference>
<dbReference type="PRINTS" id="PR01472">
    <property type="entry name" value="ICAMVCAM1"/>
</dbReference>
<dbReference type="Pfam" id="PF03921">
    <property type="entry name" value="ICAM_N"/>
    <property type="match status" value="1"/>
</dbReference>
<keyword evidence="9" id="KW-1015">Disulfide bond</keyword>
<dbReference type="InterPro" id="IPR036179">
    <property type="entry name" value="Ig-like_dom_sf"/>
</dbReference>
<evidence type="ECO:0000256" key="8">
    <source>
        <dbReference type="ARBA" id="ARBA00023136"/>
    </source>
</evidence>
<evidence type="ECO:0000256" key="1">
    <source>
        <dbReference type="ARBA" id="ARBA00004479"/>
    </source>
</evidence>
<keyword evidence="11" id="KW-0393">Immunoglobulin domain</keyword>
<keyword evidence="10" id="KW-0325">Glycoprotein</keyword>
<evidence type="ECO:0000256" key="4">
    <source>
        <dbReference type="ARBA" id="ARBA00022729"/>
    </source>
</evidence>
<dbReference type="Ensembl" id="ENSOABT00000027287.2">
    <property type="protein sequence ID" value="ENSOABP00000026527.2"/>
    <property type="gene ID" value="ENSOABG00000012541.2"/>
</dbReference>
<sequence length="889" mass="99876">SILIHENPPEIIAEYGGSPVIVNCTTALNEHDGMYWTVGNEIFQMEDEELFVSHSVPVSDWNVKPKCKIKLHESLECSKDLEVIVFKSPEVVYSIQNVNVMEEETQYWLQCDIINVAPVQFLTVSWIHTQFFNDTTTKTPVNESSILKINISREENVAEFRCEAGCEAVGNPPPVYNWTCDGKNMLENTNSLNITRVKHHATCCPLTLTPSETVVTFGDPVSVSCSTSATDVEGMGWEAPFGGTGFEPPPVVTWRVEKLEEWTPSPFCYATLVDGSQCTVSPVITVYKIPDTVSIYPMNQSQMMEKHVHYNKHTRTQYWLQCDSINVAPVQFLTVNWYKNNESIMAMSFNDTTTKTPVNESSILKVNISREENVAEFRCEAELDFGPHGPKLYVVNILSVYTQNYYFLDLSTCCPLKVNPSEIVVTFGDPVSVNCSTSARYVTGMGWEAPFGGTGFKPPPVVTWRVDKLEEWTPSPFCYATLADGSRCTSHPVIIVYKTPDFVSVPDMARGPMVEGIGYNLKCDIYNVAPVQNLIVKWYRGNETVLTQTFNGSALTPVNTSSTLRISTQRDYNGLIFRCEAELHLRPKGPKFPPNVTSPPYTAVVLCKISTNLLHVSLSTKLINASKSLTRTDSGKYTASENESDTIFTVSPSFTCKEHYEVTVNDKPQSICEPVGLPTPTLTWFKDGQQVVSPQRWKKNDSGKYLLNAHNTHGTAEHTLYLEILCNADSNPPSNIRWIYTAAVNSKETTEGHQKIISITKATSTNGGYYICVAENKAGRNTRFVRLVIKGMIIDSVRKHFNDYLNVESERLLMFNSNNAWHEESRSRLMSFYFVYLTGKTIKIPLPIIWVLLALLIIGLIVLVVCCHNQRKKRGHYNFVPDEMAQTSL</sequence>
<dbReference type="InterPro" id="IPR013783">
    <property type="entry name" value="Ig-like_fold"/>
</dbReference>
<keyword evidence="8 12" id="KW-0472">Membrane</keyword>
<evidence type="ECO:0000256" key="2">
    <source>
        <dbReference type="ARBA" id="ARBA00005925"/>
    </source>
</evidence>
<dbReference type="InterPro" id="IPR013768">
    <property type="entry name" value="ICAM_N"/>
</dbReference>
<feature type="domain" description="Ig-like" evidence="13">
    <location>
        <begin position="89"/>
        <end position="164"/>
    </location>
</feature>
<evidence type="ECO:0000256" key="10">
    <source>
        <dbReference type="ARBA" id="ARBA00023180"/>
    </source>
</evidence>
<feature type="domain" description="Ig-like" evidence="13">
    <location>
        <begin position="290"/>
        <end position="382"/>
    </location>
</feature>
<dbReference type="InterPro" id="IPR003599">
    <property type="entry name" value="Ig_sub"/>
</dbReference>
<dbReference type="GO" id="GO:0098609">
    <property type="term" value="P:cell-cell adhesion"/>
    <property type="evidence" value="ECO:0007669"/>
    <property type="project" value="InterPro"/>
</dbReference>
<name>A0A668TKK6_OREAU</name>
<evidence type="ECO:0000313" key="14">
    <source>
        <dbReference type="Ensembl" id="ENSOABP00000026527.2"/>
    </source>
</evidence>
<feature type="transmembrane region" description="Helical" evidence="12">
    <location>
        <begin position="848"/>
        <end position="867"/>
    </location>
</feature>
<keyword evidence="15" id="KW-1185">Reference proteome</keyword>
<dbReference type="SMART" id="SM00409">
    <property type="entry name" value="IG"/>
    <property type="match status" value="2"/>
</dbReference>